<evidence type="ECO:0000256" key="1">
    <source>
        <dbReference type="SAM" id="MobiDB-lite"/>
    </source>
</evidence>
<name>A0ABQ1WSJ9_9BACT</name>
<dbReference type="RefSeq" id="WP_188557190.1">
    <property type="nucleotide sequence ID" value="NZ_BMGS01000003.1"/>
</dbReference>
<organism evidence="2 3">
    <name type="scientific">Hymenobacter glacieicola</name>
    <dbReference type="NCBI Taxonomy" id="1562124"/>
    <lineage>
        <taxon>Bacteria</taxon>
        <taxon>Pseudomonadati</taxon>
        <taxon>Bacteroidota</taxon>
        <taxon>Cytophagia</taxon>
        <taxon>Cytophagales</taxon>
        <taxon>Hymenobacteraceae</taxon>
        <taxon>Hymenobacter</taxon>
    </lineage>
</organism>
<feature type="compositionally biased region" description="Basic and acidic residues" evidence="1">
    <location>
        <begin position="97"/>
        <end position="111"/>
    </location>
</feature>
<keyword evidence="3" id="KW-1185">Reference proteome</keyword>
<reference evidence="3" key="1">
    <citation type="journal article" date="2019" name="Int. J. Syst. Evol. Microbiol.">
        <title>The Global Catalogue of Microorganisms (GCM) 10K type strain sequencing project: providing services to taxonomists for standard genome sequencing and annotation.</title>
        <authorList>
            <consortium name="The Broad Institute Genomics Platform"/>
            <consortium name="The Broad Institute Genome Sequencing Center for Infectious Disease"/>
            <person name="Wu L."/>
            <person name="Ma J."/>
        </authorList>
    </citation>
    <scope>NUCLEOTIDE SEQUENCE [LARGE SCALE GENOMIC DNA]</scope>
    <source>
        <strain evidence="3">CGMCC 1.12990</strain>
    </source>
</reference>
<proteinExistence type="predicted"/>
<gene>
    <name evidence="2" type="ORF">GCM10011378_14890</name>
</gene>
<accession>A0ABQ1WSJ9</accession>
<sequence length="168" mass="18348">MAIDPNDRPIRVINDDTTEQELAAGHIIPGANPPKNEEARGGFGDRMGGPQGYGTDSSGGITAVSVNENADDNQRIGQETFLSNEEGRQDLPNQDMPQDRDPDLQPRRPVDELDADDDRPGRDEMRNPNSRVGMGQMEQRQPNNDELARQGTNADLTDPNASDTAIVQ</sequence>
<evidence type="ECO:0000313" key="2">
    <source>
        <dbReference type="EMBL" id="GGG39632.1"/>
    </source>
</evidence>
<feature type="compositionally biased region" description="Polar residues" evidence="1">
    <location>
        <begin position="54"/>
        <end position="68"/>
    </location>
</feature>
<feature type="region of interest" description="Disordered" evidence="1">
    <location>
        <begin position="24"/>
        <end position="168"/>
    </location>
</feature>
<dbReference type="Proteomes" id="UP000601361">
    <property type="component" value="Unassembled WGS sequence"/>
</dbReference>
<dbReference type="EMBL" id="BMGS01000003">
    <property type="protein sequence ID" value="GGG39632.1"/>
    <property type="molecule type" value="Genomic_DNA"/>
</dbReference>
<evidence type="ECO:0000313" key="3">
    <source>
        <dbReference type="Proteomes" id="UP000601361"/>
    </source>
</evidence>
<feature type="compositionally biased region" description="Polar residues" evidence="1">
    <location>
        <begin position="138"/>
        <end position="168"/>
    </location>
</feature>
<comment type="caution">
    <text evidence="2">The sequence shown here is derived from an EMBL/GenBank/DDBJ whole genome shotgun (WGS) entry which is preliminary data.</text>
</comment>
<protein>
    <submittedName>
        <fullName evidence="2">Uncharacterized protein</fullName>
    </submittedName>
</protein>
<feature type="compositionally biased region" description="Gly residues" evidence="1">
    <location>
        <begin position="41"/>
        <end position="52"/>
    </location>
</feature>